<dbReference type="GeneID" id="64635492"/>
<sequence>MTDVLGVLVIARNGDRTEYYQDPKTYESSYTESTALGVVQSHQLGSFLRSPTCPRLLLHTSRT</sequence>
<reference evidence="1" key="1">
    <citation type="journal article" date="2020" name="New Phytol.">
        <title>Comparative genomics reveals dynamic genome evolution in host specialist ectomycorrhizal fungi.</title>
        <authorList>
            <person name="Lofgren L.A."/>
            <person name="Nguyen N.H."/>
            <person name="Vilgalys R."/>
            <person name="Ruytinx J."/>
            <person name="Liao H.L."/>
            <person name="Branco S."/>
            <person name="Kuo A."/>
            <person name="LaButti K."/>
            <person name="Lipzen A."/>
            <person name="Andreopoulos W."/>
            <person name="Pangilinan J."/>
            <person name="Riley R."/>
            <person name="Hundley H."/>
            <person name="Na H."/>
            <person name="Barry K."/>
            <person name="Grigoriev I.V."/>
            <person name="Stajich J.E."/>
            <person name="Kennedy P.G."/>
        </authorList>
    </citation>
    <scope>NUCLEOTIDE SEQUENCE</scope>
    <source>
        <strain evidence="1">MN1</strain>
    </source>
</reference>
<dbReference type="Proteomes" id="UP000807769">
    <property type="component" value="Unassembled WGS sequence"/>
</dbReference>
<protein>
    <submittedName>
        <fullName evidence="1">Uncharacterized protein</fullName>
    </submittedName>
</protein>
<dbReference type="SUPFAM" id="SSF53254">
    <property type="entry name" value="Phosphoglycerate mutase-like"/>
    <property type="match status" value="1"/>
</dbReference>
<proteinExistence type="predicted"/>
<organism evidence="1 2">
    <name type="scientific">Suillus subaureus</name>
    <dbReference type="NCBI Taxonomy" id="48587"/>
    <lineage>
        <taxon>Eukaryota</taxon>
        <taxon>Fungi</taxon>
        <taxon>Dikarya</taxon>
        <taxon>Basidiomycota</taxon>
        <taxon>Agaricomycotina</taxon>
        <taxon>Agaricomycetes</taxon>
        <taxon>Agaricomycetidae</taxon>
        <taxon>Boletales</taxon>
        <taxon>Suillineae</taxon>
        <taxon>Suillaceae</taxon>
        <taxon>Suillus</taxon>
    </lineage>
</organism>
<evidence type="ECO:0000313" key="1">
    <source>
        <dbReference type="EMBL" id="KAG1791646.1"/>
    </source>
</evidence>
<gene>
    <name evidence="1" type="ORF">BJ212DRAFT_1490891</name>
</gene>
<keyword evidence="2" id="KW-1185">Reference proteome</keyword>
<accession>A0A9P7AMM8</accession>
<evidence type="ECO:0000313" key="2">
    <source>
        <dbReference type="Proteomes" id="UP000807769"/>
    </source>
</evidence>
<dbReference type="OrthoDB" id="2687576at2759"/>
<dbReference type="Gene3D" id="3.40.50.1240">
    <property type="entry name" value="Phosphoglycerate mutase-like"/>
    <property type="match status" value="1"/>
</dbReference>
<comment type="caution">
    <text evidence="1">The sequence shown here is derived from an EMBL/GenBank/DDBJ whole genome shotgun (WGS) entry which is preliminary data.</text>
</comment>
<dbReference type="AlphaFoldDB" id="A0A9P7AMM8"/>
<name>A0A9P7AMM8_9AGAM</name>
<dbReference type="InterPro" id="IPR029033">
    <property type="entry name" value="His_PPase_superfam"/>
</dbReference>
<dbReference type="EMBL" id="JABBWG010000563">
    <property type="protein sequence ID" value="KAG1791646.1"/>
    <property type="molecule type" value="Genomic_DNA"/>
</dbReference>
<dbReference type="RefSeq" id="XP_041184848.1">
    <property type="nucleotide sequence ID" value="XM_041341476.1"/>
</dbReference>